<dbReference type="EMBL" id="LSYV01002178">
    <property type="protein sequence ID" value="KXZ40812.1"/>
    <property type="molecule type" value="Genomic_DNA"/>
</dbReference>
<feature type="domain" description="Reverse transcriptase Ty1/copia-type" evidence="2">
    <location>
        <begin position="68"/>
        <end position="310"/>
    </location>
</feature>
<organism evidence="3 4">
    <name type="scientific">Gonium pectorale</name>
    <name type="common">Green alga</name>
    <dbReference type="NCBI Taxonomy" id="33097"/>
    <lineage>
        <taxon>Eukaryota</taxon>
        <taxon>Viridiplantae</taxon>
        <taxon>Chlorophyta</taxon>
        <taxon>core chlorophytes</taxon>
        <taxon>Chlorophyceae</taxon>
        <taxon>CS clade</taxon>
        <taxon>Chlamydomonadales</taxon>
        <taxon>Volvocaceae</taxon>
        <taxon>Gonium</taxon>
    </lineage>
</organism>
<evidence type="ECO:0000313" key="4">
    <source>
        <dbReference type="Proteomes" id="UP000075714"/>
    </source>
</evidence>
<proteinExistence type="predicted"/>
<protein>
    <recommendedName>
        <fullName evidence="2">Reverse transcriptase Ty1/copia-type domain-containing protein</fullName>
    </recommendedName>
</protein>
<dbReference type="OrthoDB" id="1250461at2759"/>
<feature type="compositionally biased region" description="Gly residues" evidence="1">
    <location>
        <begin position="1"/>
        <end position="14"/>
    </location>
</feature>
<dbReference type="PANTHER" id="PTHR11439:SF483">
    <property type="entry name" value="PEPTIDE SYNTHASE GLIP-LIKE, PUTATIVE (AFU_ORTHOLOGUE AFUA_3G12920)-RELATED"/>
    <property type="match status" value="1"/>
</dbReference>
<dbReference type="SUPFAM" id="SSF56672">
    <property type="entry name" value="DNA/RNA polymerases"/>
    <property type="match status" value="1"/>
</dbReference>
<dbReference type="CDD" id="cd09272">
    <property type="entry name" value="RNase_HI_RT_Ty1"/>
    <property type="match status" value="1"/>
</dbReference>
<dbReference type="PANTHER" id="PTHR11439">
    <property type="entry name" value="GAG-POL-RELATED RETROTRANSPOSON"/>
    <property type="match status" value="1"/>
</dbReference>
<dbReference type="Proteomes" id="UP000075714">
    <property type="component" value="Unassembled WGS sequence"/>
</dbReference>
<comment type="caution">
    <text evidence="3">The sequence shown here is derived from an EMBL/GenBank/DDBJ whole genome shotgun (WGS) entry which is preliminary data.</text>
</comment>
<gene>
    <name evidence="3" type="ORF">GPECTOR_2193g1153</name>
</gene>
<sequence length="555" mass="60359">MSSSDTGGGGGGQGDPAAGSSGVGDRTGSSLSADNIDVPNTFDEAMAGPYADRWLEAAQDELASQLANQTWELVPLPPGRRALSCRWVFALKRNSDGSISRFKARLVAKGFQQKPGVDYEELFAPTTRYASLRAMAAVAADQNLSLHQLDVKTAFLNGELEEELYMQQPPGFNLDEPHLVCRLRRSIYGLKQAPRCWYLKLVEQLGSLGYEPSAADAALFVRRTGDYTIRLLCHVDDLIVAAPEQHVSDAKAAIGDCFEIRDLGPARHYLGLEIMQCPRDGTVSLSQPGYIQKLLDRHSLQNAKPRTTPLPAGARLLPATDTDTLLDDPSSYRALVGELNYLATSTRPDIAQALSGLARHMHRPTKVHMQLALGVLRYLCGTRSFGLRFGGGSAADNIYGYCDSDWAGDPQTRRSTTGYAFILNGAAISWSSQLQRTVAASSVEAEYQAASAAVREALWLRKLAPELGLVLRPTAISLDSQGALSLAQNPITSSRSKHIDVLHHLVRERVRLGDVRLSYCSTEAMVADVLTKPLGEIKFRRCRLALGVVALERPS</sequence>
<keyword evidence="4" id="KW-1185">Reference proteome</keyword>
<name>A0A150FT72_GONPE</name>
<dbReference type="STRING" id="33097.A0A150FT72"/>
<dbReference type="InterPro" id="IPR043502">
    <property type="entry name" value="DNA/RNA_pol_sf"/>
</dbReference>
<dbReference type="InterPro" id="IPR013103">
    <property type="entry name" value="RVT_2"/>
</dbReference>
<evidence type="ECO:0000256" key="1">
    <source>
        <dbReference type="SAM" id="MobiDB-lite"/>
    </source>
</evidence>
<feature type="region of interest" description="Disordered" evidence="1">
    <location>
        <begin position="1"/>
        <end position="39"/>
    </location>
</feature>
<accession>A0A150FT72</accession>
<evidence type="ECO:0000259" key="2">
    <source>
        <dbReference type="Pfam" id="PF07727"/>
    </source>
</evidence>
<dbReference type="AlphaFoldDB" id="A0A150FT72"/>
<dbReference type="Pfam" id="PF07727">
    <property type="entry name" value="RVT_2"/>
    <property type="match status" value="1"/>
</dbReference>
<reference evidence="4" key="1">
    <citation type="journal article" date="2016" name="Nat. Commun.">
        <title>The Gonium pectorale genome demonstrates co-option of cell cycle regulation during the evolution of multicellularity.</title>
        <authorList>
            <person name="Hanschen E.R."/>
            <person name="Marriage T.N."/>
            <person name="Ferris P.J."/>
            <person name="Hamaji T."/>
            <person name="Toyoda A."/>
            <person name="Fujiyama A."/>
            <person name="Neme R."/>
            <person name="Noguchi H."/>
            <person name="Minakuchi Y."/>
            <person name="Suzuki M."/>
            <person name="Kawai-Toyooka H."/>
            <person name="Smith D.R."/>
            <person name="Sparks H."/>
            <person name="Anderson J."/>
            <person name="Bakaric R."/>
            <person name="Luria V."/>
            <person name="Karger A."/>
            <person name="Kirschner M.W."/>
            <person name="Durand P.M."/>
            <person name="Michod R.E."/>
            <person name="Nozaki H."/>
            <person name="Olson B.J."/>
        </authorList>
    </citation>
    <scope>NUCLEOTIDE SEQUENCE [LARGE SCALE GENOMIC DNA]</scope>
    <source>
        <strain evidence="4">NIES-2863</strain>
    </source>
</reference>
<evidence type="ECO:0000313" key="3">
    <source>
        <dbReference type="EMBL" id="KXZ40812.1"/>
    </source>
</evidence>